<gene>
    <name evidence="2" type="ORF">TSPGSL018_22594</name>
</gene>
<feature type="non-terminal residue" evidence="2">
    <location>
        <position position="68"/>
    </location>
</feature>
<feature type="region of interest" description="Disordered" evidence="1">
    <location>
        <begin position="1"/>
        <end position="68"/>
    </location>
</feature>
<sequence>TSRLPCSGTRCEPVGANRRLPGEPSSSLAPSVPRRLAAGSSPGSPPPPPDGSAPEGRGWGTHGPARLA</sequence>
<protein>
    <submittedName>
        <fullName evidence="2">Uncharacterized protein</fullName>
    </submittedName>
</protein>
<feature type="non-terminal residue" evidence="2">
    <location>
        <position position="1"/>
    </location>
</feature>
<name>A0A061QW57_9CHLO</name>
<organism evidence="2">
    <name type="scientific">Tetraselmis sp. GSL018</name>
    <dbReference type="NCBI Taxonomy" id="582737"/>
    <lineage>
        <taxon>Eukaryota</taxon>
        <taxon>Viridiplantae</taxon>
        <taxon>Chlorophyta</taxon>
        <taxon>core chlorophytes</taxon>
        <taxon>Chlorodendrophyceae</taxon>
        <taxon>Chlorodendrales</taxon>
        <taxon>Chlorodendraceae</taxon>
        <taxon>Tetraselmis</taxon>
    </lineage>
</organism>
<evidence type="ECO:0000313" key="2">
    <source>
        <dbReference type="EMBL" id="JAC62689.1"/>
    </source>
</evidence>
<reference evidence="2" key="1">
    <citation type="submission" date="2014-05" db="EMBL/GenBank/DDBJ databases">
        <title>The transcriptome of the halophilic microalga Tetraselmis sp. GSL018 isolated from the Great Salt Lake, Utah.</title>
        <authorList>
            <person name="Jinkerson R.E."/>
            <person name="D'Adamo S."/>
            <person name="Posewitz M.C."/>
        </authorList>
    </citation>
    <scope>NUCLEOTIDE SEQUENCE</scope>
    <source>
        <strain evidence="2">GSL018</strain>
    </source>
</reference>
<dbReference type="AlphaFoldDB" id="A0A061QW57"/>
<proteinExistence type="predicted"/>
<accession>A0A061QW57</accession>
<dbReference type="EMBL" id="GBEZ01024280">
    <property type="protein sequence ID" value="JAC62689.1"/>
    <property type="molecule type" value="Transcribed_RNA"/>
</dbReference>
<evidence type="ECO:0000256" key="1">
    <source>
        <dbReference type="SAM" id="MobiDB-lite"/>
    </source>
</evidence>